<dbReference type="InterPro" id="IPR001509">
    <property type="entry name" value="Epimerase_deHydtase"/>
</dbReference>
<keyword evidence="4" id="KW-1185">Reference proteome</keyword>
<dbReference type="GO" id="GO:0005737">
    <property type="term" value="C:cytoplasm"/>
    <property type="evidence" value="ECO:0007669"/>
    <property type="project" value="TreeGrafter"/>
</dbReference>
<dbReference type="SUPFAM" id="SSF51735">
    <property type="entry name" value="NAD(P)-binding Rossmann-fold domains"/>
    <property type="match status" value="1"/>
</dbReference>
<evidence type="ECO:0000259" key="2">
    <source>
        <dbReference type="Pfam" id="PF01370"/>
    </source>
</evidence>
<dbReference type="InterPro" id="IPR036291">
    <property type="entry name" value="NAD(P)-bd_dom_sf"/>
</dbReference>
<feature type="domain" description="NAD-dependent epimerase/dehydratase" evidence="2">
    <location>
        <begin position="16"/>
        <end position="214"/>
    </location>
</feature>
<evidence type="ECO:0000313" key="3">
    <source>
        <dbReference type="EMBL" id="QEG43391.1"/>
    </source>
</evidence>
<dbReference type="RefSeq" id="WP_068129937.1">
    <property type="nucleotide sequence ID" value="NZ_CP042914.1"/>
</dbReference>
<dbReference type="CDD" id="cd05266">
    <property type="entry name" value="SDR_a4"/>
    <property type="match status" value="1"/>
</dbReference>
<dbReference type="Pfam" id="PF01370">
    <property type="entry name" value="Epimerase"/>
    <property type="match status" value="1"/>
</dbReference>
<dbReference type="GO" id="GO:0004029">
    <property type="term" value="F:aldehyde dehydrogenase (NAD+) activity"/>
    <property type="evidence" value="ECO:0007669"/>
    <property type="project" value="TreeGrafter"/>
</dbReference>
<dbReference type="KEGG" id="rul:UC8_54400"/>
<name>A0A5B9R902_9BACT</name>
<dbReference type="OrthoDB" id="9808276at2"/>
<dbReference type="AlphaFoldDB" id="A0A5B9R902"/>
<feature type="region of interest" description="Disordered" evidence="1">
    <location>
        <begin position="245"/>
        <end position="265"/>
    </location>
</feature>
<feature type="compositionally biased region" description="Polar residues" evidence="1">
    <location>
        <begin position="247"/>
        <end position="259"/>
    </location>
</feature>
<reference evidence="3 4" key="1">
    <citation type="submission" date="2019-08" db="EMBL/GenBank/DDBJ databases">
        <title>Deep-cultivation of Planctomycetes and their phenomic and genomic characterization uncovers novel biology.</title>
        <authorList>
            <person name="Wiegand S."/>
            <person name="Jogler M."/>
            <person name="Boedeker C."/>
            <person name="Pinto D."/>
            <person name="Vollmers J."/>
            <person name="Rivas-Marin E."/>
            <person name="Kohn T."/>
            <person name="Peeters S.H."/>
            <person name="Heuer A."/>
            <person name="Rast P."/>
            <person name="Oberbeckmann S."/>
            <person name="Bunk B."/>
            <person name="Jeske O."/>
            <person name="Meyerdierks A."/>
            <person name="Storesund J.E."/>
            <person name="Kallscheuer N."/>
            <person name="Luecker S."/>
            <person name="Lage O.M."/>
            <person name="Pohl T."/>
            <person name="Merkel B.J."/>
            <person name="Hornburger P."/>
            <person name="Mueller R.-W."/>
            <person name="Bruemmer F."/>
            <person name="Labrenz M."/>
            <person name="Spormann A.M."/>
            <person name="Op den Camp H."/>
            <person name="Overmann J."/>
            <person name="Amann R."/>
            <person name="Jetten M.S.M."/>
            <person name="Mascher T."/>
            <person name="Medema M.H."/>
            <person name="Devos D.P."/>
            <person name="Kaster A.-K."/>
            <person name="Ovreas L."/>
            <person name="Rohde M."/>
            <person name="Galperin M.Y."/>
            <person name="Jogler C."/>
        </authorList>
    </citation>
    <scope>NUCLEOTIDE SEQUENCE [LARGE SCALE GENOMIC DNA]</scope>
    <source>
        <strain evidence="3 4">UC8</strain>
    </source>
</reference>
<dbReference type="Proteomes" id="UP000325286">
    <property type="component" value="Chromosome"/>
</dbReference>
<dbReference type="PANTHER" id="PTHR48079">
    <property type="entry name" value="PROTEIN YEEZ"/>
    <property type="match status" value="1"/>
</dbReference>
<protein>
    <submittedName>
        <fullName evidence="3">NAD dependent epimerase/dehydratase family protein</fullName>
    </submittedName>
</protein>
<organism evidence="3 4">
    <name type="scientific">Roseimaritima ulvae</name>
    <dbReference type="NCBI Taxonomy" id="980254"/>
    <lineage>
        <taxon>Bacteria</taxon>
        <taxon>Pseudomonadati</taxon>
        <taxon>Planctomycetota</taxon>
        <taxon>Planctomycetia</taxon>
        <taxon>Pirellulales</taxon>
        <taxon>Pirellulaceae</taxon>
        <taxon>Roseimaritima</taxon>
    </lineage>
</organism>
<evidence type="ECO:0000313" key="4">
    <source>
        <dbReference type="Proteomes" id="UP000325286"/>
    </source>
</evidence>
<dbReference type="EMBL" id="CP042914">
    <property type="protein sequence ID" value="QEG43391.1"/>
    <property type="molecule type" value="Genomic_DNA"/>
</dbReference>
<dbReference type="PANTHER" id="PTHR48079:SF6">
    <property type="entry name" value="NAD(P)-BINDING DOMAIN-CONTAINING PROTEIN-RELATED"/>
    <property type="match status" value="1"/>
</dbReference>
<proteinExistence type="predicted"/>
<dbReference type="Gene3D" id="3.40.50.720">
    <property type="entry name" value="NAD(P)-binding Rossmann-like Domain"/>
    <property type="match status" value="1"/>
</dbReference>
<gene>
    <name evidence="3" type="ORF">UC8_54400</name>
</gene>
<sequence>MSNEPLSAASGPGRALIVGCGYLGRRVASRLLAEGWQVAATTRKQSRVKELERMGVEPVVADWTDRRSLLALPPHDRVLVAVAYDAASGASRYETQFLGFRNLLLATDPAADLCYVSTTGVFHQSGGEWVDERSPCRPRQASARVHLEAEQLLTVHRRRGPWCVLRLAGIYGPDRVPRVRNVLSGQPIEADPQSFLNLIHVEDAAAAVIECWRAGPHKRQRYYVVSDGVPVRREAFYSEVSRITGGPQPQFQAPNSPTASRRGGDKRIWNAAVRRDLLPQLQFPSYRDGLRAILSH</sequence>
<accession>A0A5B9R902</accession>
<evidence type="ECO:0000256" key="1">
    <source>
        <dbReference type="SAM" id="MobiDB-lite"/>
    </source>
</evidence>
<dbReference type="InterPro" id="IPR051783">
    <property type="entry name" value="NAD(P)-dependent_oxidoreduct"/>
</dbReference>